<sequence>MATRGGSLDEKARPVCTRAKSQRQSGWPRRIFAQTIESRTPFFVCLVFRLPREEKVIWVQRMNKRALLDWLMPLPEPRERKGRLVTNDPLHKPCAPAGWLCIMEQRDYDDDSLVDRVKERWERASESRAKAMQRALWEHECEERWFRDASHDPALHVAHKQNIANRRHTPRFYRSLAARALDPRPEP</sequence>
<dbReference type="GeneID" id="36842242"/>
<evidence type="ECO:0000256" key="1">
    <source>
        <dbReference type="SAM" id="MobiDB-lite"/>
    </source>
</evidence>
<dbReference type="KEGG" id="vg:36842242"/>
<organism evidence="2">
    <name type="scientific">Pandoravirus neocaledonia</name>
    <dbReference type="NCBI Taxonomy" id="2107708"/>
    <lineage>
        <taxon>Viruses</taxon>
        <taxon>Pandoravirus</taxon>
    </lineage>
</organism>
<dbReference type="EMBL" id="MG011690">
    <property type="protein sequence ID" value="AVK76267.1"/>
    <property type="molecule type" value="Genomic_DNA"/>
</dbReference>
<proteinExistence type="predicted"/>
<reference evidence="2" key="1">
    <citation type="journal article" date="2018" name="Nat. Commun.">
        <title>Diversity and evolution of the emerging Pandoraviridae family.</title>
        <authorList>
            <person name="Legendre M."/>
            <person name="Fabre E."/>
            <person name="Poirot O."/>
            <person name="Jeudy S."/>
            <person name="Lartigue A."/>
            <person name="Alempic J.M."/>
            <person name="Beucher L."/>
            <person name="Philippe N."/>
            <person name="Bertaux L."/>
            <person name="Christo-Foroux E."/>
            <person name="Labadie K."/>
            <person name="Coute Y."/>
            <person name="Abergel C."/>
            <person name="Claverie J.M."/>
        </authorList>
    </citation>
    <scope>NUCLEOTIDE SEQUENCE [LARGE SCALE GENOMIC DNA]</scope>
    <source>
        <strain evidence="2">Neocaledonia</strain>
    </source>
</reference>
<accession>A0A2U7UCW7</accession>
<dbReference type="RefSeq" id="YP_009482270.1">
    <property type="nucleotide sequence ID" value="NC_037666.1"/>
</dbReference>
<gene>
    <name evidence="2" type="ORF">pneo_cds_660</name>
</gene>
<protein>
    <submittedName>
        <fullName evidence="2">Uncharacterized protein</fullName>
    </submittedName>
</protein>
<evidence type="ECO:0000313" key="2">
    <source>
        <dbReference type="EMBL" id="AVK76267.1"/>
    </source>
</evidence>
<feature type="region of interest" description="Disordered" evidence="1">
    <location>
        <begin position="1"/>
        <end position="21"/>
    </location>
</feature>
<name>A0A2U7UCW7_9VIRU</name>
<dbReference type="Proteomes" id="UP000249287">
    <property type="component" value="Segment"/>
</dbReference>